<feature type="compositionally biased region" description="Basic and acidic residues" evidence="1">
    <location>
        <begin position="14"/>
        <end position="26"/>
    </location>
</feature>
<organism evidence="2 4">
    <name type="scientific">Rotaria magnacalcarata</name>
    <dbReference type="NCBI Taxonomy" id="392030"/>
    <lineage>
        <taxon>Eukaryota</taxon>
        <taxon>Metazoa</taxon>
        <taxon>Spiralia</taxon>
        <taxon>Gnathifera</taxon>
        <taxon>Rotifera</taxon>
        <taxon>Eurotatoria</taxon>
        <taxon>Bdelloidea</taxon>
        <taxon>Philodinida</taxon>
        <taxon>Philodinidae</taxon>
        <taxon>Rotaria</taxon>
    </lineage>
</organism>
<accession>A0A8S3E9S6</accession>
<name>A0A8S3E9S6_9BILA</name>
<sequence>MNGDNNNGKMTNQKSREDSKDEKFDKSSSNINDDSKMPSLIPEQINKTSSRSNVFSRFFQTVYRRTPKNFQQMQPPQSASNNSKQQLPAGTDAGRSSSARATKK</sequence>
<feature type="compositionally biased region" description="Polar residues" evidence="1">
    <location>
        <begin position="1"/>
        <end position="13"/>
    </location>
</feature>
<evidence type="ECO:0000313" key="3">
    <source>
        <dbReference type="EMBL" id="CAF5163822.1"/>
    </source>
</evidence>
<feature type="compositionally biased region" description="Polar residues" evidence="1">
    <location>
        <begin position="45"/>
        <end position="59"/>
    </location>
</feature>
<proteinExistence type="predicted"/>
<dbReference type="EMBL" id="CAJOBH010226616">
    <property type="protein sequence ID" value="CAF5053489.1"/>
    <property type="molecule type" value="Genomic_DNA"/>
</dbReference>
<protein>
    <submittedName>
        <fullName evidence="2">Uncharacterized protein</fullName>
    </submittedName>
</protein>
<feature type="compositionally biased region" description="Polar residues" evidence="1">
    <location>
        <begin position="68"/>
        <end position="104"/>
    </location>
</feature>
<evidence type="ECO:0000256" key="1">
    <source>
        <dbReference type="SAM" id="MobiDB-lite"/>
    </source>
</evidence>
<evidence type="ECO:0000313" key="2">
    <source>
        <dbReference type="EMBL" id="CAF5053489.1"/>
    </source>
</evidence>
<dbReference type="EMBL" id="CAJOBI010298189">
    <property type="protein sequence ID" value="CAF5163822.1"/>
    <property type="molecule type" value="Genomic_DNA"/>
</dbReference>
<evidence type="ECO:0000313" key="4">
    <source>
        <dbReference type="Proteomes" id="UP000681967"/>
    </source>
</evidence>
<dbReference type="Proteomes" id="UP000676336">
    <property type="component" value="Unassembled WGS sequence"/>
</dbReference>
<dbReference type="Proteomes" id="UP000681967">
    <property type="component" value="Unassembled WGS sequence"/>
</dbReference>
<feature type="region of interest" description="Disordered" evidence="1">
    <location>
        <begin position="1"/>
        <end position="104"/>
    </location>
</feature>
<comment type="caution">
    <text evidence="2">The sequence shown here is derived from an EMBL/GenBank/DDBJ whole genome shotgun (WGS) entry which is preliminary data.</text>
</comment>
<reference evidence="2" key="1">
    <citation type="submission" date="2021-02" db="EMBL/GenBank/DDBJ databases">
        <authorList>
            <person name="Nowell W R."/>
        </authorList>
    </citation>
    <scope>NUCLEOTIDE SEQUENCE</scope>
</reference>
<dbReference type="AlphaFoldDB" id="A0A8S3E9S6"/>
<gene>
    <name evidence="2" type="ORF">BYL167_LOCUS58365</name>
    <name evidence="3" type="ORF">SMN809_LOCUS64799</name>
</gene>